<dbReference type="AlphaFoldDB" id="A0A1I3NWC8"/>
<dbReference type="PANTHER" id="PTHR40061">
    <property type="entry name" value="SPORULATION PROTEIN YLMC-RELATED"/>
    <property type="match status" value="1"/>
</dbReference>
<dbReference type="InterPro" id="IPR011033">
    <property type="entry name" value="PRC_barrel-like_sf"/>
</dbReference>
<protein>
    <submittedName>
        <fullName evidence="2">Sporulation protein, YlmC/YmxH family</fullName>
    </submittedName>
</protein>
<reference evidence="3" key="1">
    <citation type="submission" date="2016-10" db="EMBL/GenBank/DDBJ databases">
        <authorList>
            <person name="Varghese N."/>
            <person name="Submissions S."/>
        </authorList>
    </citation>
    <scope>NUCLEOTIDE SEQUENCE [LARGE SCALE GENOMIC DNA]</scope>
    <source>
        <strain evidence="3">OK042</strain>
    </source>
</reference>
<accession>A0A1I3NWC8</accession>
<sequence>MSSMRLSDLGGKEIIGLDTGEKMGVISDSDLVIHPESGQIQSIILPGGSFFGFGKKREDIVIPWSSIVKIGPDMVIIQLNQQEIQVSQK</sequence>
<evidence type="ECO:0000313" key="2">
    <source>
        <dbReference type="EMBL" id="SFJ13575.1"/>
    </source>
</evidence>
<dbReference type="Pfam" id="PF05239">
    <property type="entry name" value="PRC"/>
    <property type="match status" value="1"/>
</dbReference>
<evidence type="ECO:0000259" key="1">
    <source>
        <dbReference type="Pfam" id="PF05239"/>
    </source>
</evidence>
<dbReference type="NCBIfam" id="TIGR02888">
    <property type="entry name" value="spore_YlmC_YmxH"/>
    <property type="match status" value="1"/>
</dbReference>
<dbReference type="Gene3D" id="2.30.30.240">
    <property type="entry name" value="PRC-barrel domain"/>
    <property type="match status" value="1"/>
</dbReference>
<dbReference type="SUPFAM" id="SSF50346">
    <property type="entry name" value="PRC-barrel domain"/>
    <property type="match status" value="1"/>
</dbReference>
<keyword evidence="3" id="KW-1185">Reference proteome</keyword>
<name>A0A1I3NWC8_9BACL</name>
<dbReference type="STRING" id="1884381.SAMN05518846_102190"/>
<dbReference type="InterPro" id="IPR027275">
    <property type="entry name" value="PRC-brl_dom"/>
</dbReference>
<evidence type="ECO:0000313" key="3">
    <source>
        <dbReference type="Proteomes" id="UP000198915"/>
    </source>
</evidence>
<dbReference type="EMBL" id="FORT01000002">
    <property type="protein sequence ID" value="SFJ13575.1"/>
    <property type="molecule type" value="Genomic_DNA"/>
</dbReference>
<dbReference type="InterPro" id="IPR014238">
    <property type="entry name" value="Spore_YlmC/YmxH"/>
</dbReference>
<feature type="domain" description="PRC-barrel" evidence="1">
    <location>
        <begin position="2"/>
        <end position="78"/>
    </location>
</feature>
<dbReference type="Proteomes" id="UP000198915">
    <property type="component" value="Unassembled WGS sequence"/>
</dbReference>
<dbReference type="PANTHER" id="PTHR40061:SF1">
    <property type="entry name" value="SPORULATION PROTEIN YLMC-RELATED"/>
    <property type="match status" value="1"/>
</dbReference>
<organism evidence="2 3">
    <name type="scientific">Brevibacillus centrosporus</name>
    <dbReference type="NCBI Taxonomy" id="54910"/>
    <lineage>
        <taxon>Bacteria</taxon>
        <taxon>Bacillati</taxon>
        <taxon>Bacillota</taxon>
        <taxon>Bacilli</taxon>
        <taxon>Bacillales</taxon>
        <taxon>Paenibacillaceae</taxon>
        <taxon>Brevibacillus</taxon>
    </lineage>
</organism>
<proteinExistence type="predicted"/>
<gene>
    <name evidence="2" type="ORF">SAMN05518846_102190</name>
</gene>